<name>A0A9D4UPU6_ADICA</name>
<organism evidence="2 3">
    <name type="scientific">Adiantum capillus-veneris</name>
    <name type="common">Maidenhair fern</name>
    <dbReference type="NCBI Taxonomy" id="13818"/>
    <lineage>
        <taxon>Eukaryota</taxon>
        <taxon>Viridiplantae</taxon>
        <taxon>Streptophyta</taxon>
        <taxon>Embryophyta</taxon>
        <taxon>Tracheophyta</taxon>
        <taxon>Polypodiopsida</taxon>
        <taxon>Polypodiidae</taxon>
        <taxon>Polypodiales</taxon>
        <taxon>Pteridineae</taxon>
        <taxon>Pteridaceae</taxon>
        <taxon>Vittarioideae</taxon>
        <taxon>Adiantum</taxon>
    </lineage>
</organism>
<protein>
    <submittedName>
        <fullName evidence="2">Uncharacterized protein</fullName>
    </submittedName>
</protein>
<feature type="compositionally biased region" description="Low complexity" evidence="1">
    <location>
        <begin position="194"/>
        <end position="205"/>
    </location>
</feature>
<gene>
    <name evidence="2" type="ORF">GOP47_0014131</name>
</gene>
<comment type="caution">
    <text evidence="2">The sequence shown here is derived from an EMBL/GenBank/DDBJ whole genome shotgun (WGS) entry which is preliminary data.</text>
</comment>
<reference evidence="2" key="1">
    <citation type="submission" date="2021-01" db="EMBL/GenBank/DDBJ databases">
        <title>Adiantum capillus-veneris genome.</title>
        <authorList>
            <person name="Fang Y."/>
            <person name="Liao Q."/>
        </authorList>
    </citation>
    <scope>NUCLEOTIDE SEQUENCE</scope>
    <source>
        <strain evidence="2">H3</strain>
        <tissue evidence="2">Leaf</tissue>
    </source>
</reference>
<feature type="region of interest" description="Disordered" evidence="1">
    <location>
        <begin position="157"/>
        <end position="205"/>
    </location>
</feature>
<dbReference type="Proteomes" id="UP000886520">
    <property type="component" value="Chromosome 13"/>
</dbReference>
<evidence type="ECO:0000256" key="1">
    <source>
        <dbReference type="SAM" id="MobiDB-lite"/>
    </source>
</evidence>
<feature type="non-terminal residue" evidence="2">
    <location>
        <position position="1"/>
    </location>
</feature>
<feature type="compositionally biased region" description="Basic residues" evidence="1">
    <location>
        <begin position="170"/>
        <end position="182"/>
    </location>
</feature>
<keyword evidence="3" id="KW-1185">Reference proteome</keyword>
<sequence length="205" mass="22397">RAVEGKPKCSVAYKILAGLVPSSSNQEQADRADRRSTSRPSMETSRRQHCVGHRHFRHIHGAHLPAHHHRPHMNMGYESSGPFGAPAPPNIEPAASGMMKPHHLDAHISPFSAPSHMAPPPAHVPHHGLAPINPDHHAPAFHVRPHALHLNRARHFHPPPPAAAPLAPGHHAKHLHRHRHHPPQPLRGHPFHTPQAPYPGAAAPA</sequence>
<evidence type="ECO:0000313" key="2">
    <source>
        <dbReference type="EMBL" id="KAI5071880.1"/>
    </source>
</evidence>
<proteinExistence type="predicted"/>
<dbReference type="AlphaFoldDB" id="A0A9D4UPU6"/>
<accession>A0A9D4UPU6</accession>
<feature type="region of interest" description="Disordered" evidence="1">
    <location>
        <begin position="17"/>
        <end position="48"/>
    </location>
</feature>
<dbReference type="EMBL" id="JABFUD020000013">
    <property type="protein sequence ID" value="KAI5071880.1"/>
    <property type="molecule type" value="Genomic_DNA"/>
</dbReference>
<evidence type="ECO:0000313" key="3">
    <source>
        <dbReference type="Proteomes" id="UP000886520"/>
    </source>
</evidence>